<gene>
    <name evidence="1" type="ORF">NPE20_17495</name>
</gene>
<comment type="caution">
    <text evidence="1">The sequence shown here is derived from an EMBL/GenBank/DDBJ whole genome shotgun (WGS) entry which is preliminary data.</text>
</comment>
<keyword evidence="2" id="KW-1185">Reference proteome</keyword>
<evidence type="ECO:0000313" key="2">
    <source>
        <dbReference type="Proteomes" id="UP001204376"/>
    </source>
</evidence>
<proteinExistence type="predicted"/>
<name>A0ABT1T593_9SPHI</name>
<protein>
    <submittedName>
        <fullName evidence="1">DHCW motif cupin fold protein</fullName>
    </submittedName>
</protein>
<sequence>MSIPFQTIQWDNIPKEEHVGEQGTSYWQTLQLPGLRIRLVEYSPGYLADHWCRKGHIVHCLEGGFNSELSTGEVFTLSKGESYVVSDEASSHRSVSQKGVKLLIIDGDFLKG</sequence>
<dbReference type="SUPFAM" id="SSF51182">
    <property type="entry name" value="RmlC-like cupins"/>
    <property type="match status" value="1"/>
</dbReference>
<reference evidence="1 2" key="1">
    <citation type="submission" date="2022-07" db="EMBL/GenBank/DDBJ databases">
        <title>Mucilaginibacter sp. JC4.</title>
        <authorList>
            <person name="Le V."/>
            <person name="Ko S.-R."/>
            <person name="Ahn C.-Y."/>
            <person name="Oh H.-M."/>
        </authorList>
    </citation>
    <scope>NUCLEOTIDE SEQUENCE [LARGE SCALE GENOMIC DNA]</scope>
    <source>
        <strain evidence="1 2">JC4</strain>
    </source>
</reference>
<accession>A0ABT1T593</accession>
<dbReference type="Proteomes" id="UP001204376">
    <property type="component" value="Unassembled WGS sequence"/>
</dbReference>
<dbReference type="NCBIfam" id="NF038084">
    <property type="entry name" value="DHCW_cupin"/>
    <property type="match status" value="1"/>
</dbReference>
<organism evidence="1 2">
    <name type="scientific">Mucilaginibacter aquariorum</name>
    <dbReference type="NCBI Taxonomy" id="2967225"/>
    <lineage>
        <taxon>Bacteria</taxon>
        <taxon>Pseudomonadati</taxon>
        <taxon>Bacteroidota</taxon>
        <taxon>Sphingobacteriia</taxon>
        <taxon>Sphingobacteriales</taxon>
        <taxon>Sphingobacteriaceae</taxon>
        <taxon>Mucilaginibacter</taxon>
    </lineage>
</organism>
<evidence type="ECO:0000313" key="1">
    <source>
        <dbReference type="EMBL" id="MCQ6959775.1"/>
    </source>
</evidence>
<dbReference type="EMBL" id="JANHOH010000004">
    <property type="protein sequence ID" value="MCQ6959775.1"/>
    <property type="molecule type" value="Genomic_DNA"/>
</dbReference>
<dbReference type="RefSeq" id="WP_256539964.1">
    <property type="nucleotide sequence ID" value="NZ_JANHOH010000004.1"/>
</dbReference>
<dbReference type="InterPro" id="IPR047713">
    <property type="entry name" value="DHCW_cupin"/>
</dbReference>
<dbReference type="InterPro" id="IPR011051">
    <property type="entry name" value="RmlC_Cupin_sf"/>
</dbReference>